<keyword evidence="3 12" id="KW-0813">Transport</keyword>
<proteinExistence type="inferred from homology"/>
<evidence type="ECO:0000256" key="12">
    <source>
        <dbReference type="RuleBase" id="RU000679"/>
    </source>
</evidence>
<feature type="region of interest" description="Disordered" evidence="13">
    <location>
        <begin position="24"/>
        <end position="61"/>
    </location>
</feature>
<dbReference type="GO" id="GO:0016020">
    <property type="term" value="C:membrane"/>
    <property type="evidence" value="ECO:0007669"/>
    <property type="project" value="UniProtKB-SubCell"/>
</dbReference>
<dbReference type="InterPro" id="IPR001873">
    <property type="entry name" value="ENaC"/>
</dbReference>
<protein>
    <submittedName>
        <fullName evidence="15">Uncharacterized protein</fullName>
    </submittedName>
</protein>
<name>A0A7R9F2F4_9NEOP</name>
<feature type="region of interest" description="Disordered" evidence="13">
    <location>
        <begin position="186"/>
        <end position="218"/>
    </location>
</feature>
<organism evidence="15">
    <name type="scientific">Timema bartmani</name>
    <dbReference type="NCBI Taxonomy" id="61472"/>
    <lineage>
        <taxon>Eukaryota</taxon>
        <taxon>Metazoa</taxon>
        <taxon>Ecdysozoa</taxon>
        <taxon>Arthropoda</taxon>
        <taxon>Hexapoda</taxon>
        <taxon>Insecta</taxon>
        <taxon>Pterygota</taxon>
        <taxon>Neoptera</taxon>
        <taxon>Polyneoptera</taxon>
        <taxon>Phasmatodea</taxon>
        <taxon>Timematodea</taxon>
        <taxon>Timematoidea</taxon>
        <taxon>Timematidae</taxon>
        <taxon>Timema</taxon>
    </lineage>
</organism>
<accession>A0A7R9F2F4</accession>
<comment type="similarity">
    <text evidence="2 12">Belongs to the amiloride-sensitive sodium channel (TC 1.A.6) family.</text>
</comment>
<comment type="subcellular location">
    <subcellularLocation>
        <location evidence="1">Membrane</location>
        <topology evidence="1">Multi-pass membrane protein</topology>
    </subcellularLocation>
</comment>
<dbReference type="Pfam" id="PF00858">
    <property type="entry name" value="ASC"/>
    <property type="match status" value="1"/>
</dbReference>
<gene>
    <name evidence="15" type="ORF">TBIB3V08_LOCUS8054</name>
</gene>
<sequence length="471" mass="52651">MFSTFGQFTEAFFIQTTHPDGVGMARDLIPPVVPSPTPDASGTPRRAKRSNSSLETSRVPARKFHKAVPHSAFRCSGRYTILFPKKQTAEISSRSRLLRTRDLDYCHFTTVLEEESPTTGNKDSPALPNLIYIRRKTDHGKQKNDNAVEGEYDNMKAEFWNDINEVLNAFVPSERIILLGDTTDSVGTQRENSEKVLESYGNERVNENGNGSEDREDAKTQNALHVVVMIHTSQTAAFIDTAEFGGFNLEEVNPHLRGGRVENHLGNPPPSSPDRDSNLDLPVLGGRAQHDKRVSQLRHRGGDNFGKLSIYFKNVQFMTNRRSELYGLTDFLGYIVTPPCLVLTLHPPIHLHTHLLEFSGHIVTPPCHVLTLHPTIPFHTQLLEFSGHIVTQSPSWSRQSSSTNCGGILGLCLGFSMLSAVEIFYFLSVRLCGNFWNERRSVMARTRTSDISPIEQSPGTNHCIGKDVMDE</sequence>
<evidence type="ECO:0000256" key="1">
    <source>
        <dbReference type="ARBA" id="ARBA00004141"/>
    </source>
</evidence>
<dbReference type="GO" id="GO:0005272">
    <property type="term" value="F:sodium channel activity"/>
    <property type="evidence" value="ECO:0007669"/>
    <property type="project" value="UniProtKB-KW"/>
</dbReference>
<dbReference type="AlphaFoldDB" id="A0A7R9F2F4"/>
<evidence type="ECO:0000256" key="11">
    <source>
        <dbReference type="ARBA" id="ARBA00023303"/>
    </source>
</evidence>
<keyword evidence="9 14" id="KW-0472">Membrane</keyword>
<keyword evidence="10 12" id="KW-0739">Sodium transport</keyword>
<keyword evidence="4 12" id="KW-0894">Sodium channel</keyword>
<keyword evidence="7" id="KW-0915">Sodium</keyword>
<evidence type="ECO:0000256" key="5">
    <source>
        <dbReference type="ARBA" id="ARBA00022692"/>
    </source>
</evidence>
<evidence type="ECO:0000256" key="3">
    <source>
        <dbReference type="ARBA" id="ARBA00022448"/>
    </source>
</evidence>
<feature type="transmembrane region" description="Helical" evidence="14">
    <location>
        <begin position="407"/>
        <end position="427"/>
    </location>
</feature>
<evidence type="ECO:0000256" key="14">
    <source>
        <dbReference type="SAM" id="Phobius"/>
    </source>
</evidence>
<evidence type="ECO:0000256" key="9">
    <source>
        <dbReference type="ARBA" id="ARBA00023136"/>
    </source>
</evidence>
<evidence type="ECO:0000313" key="15">
    <source>
        <dbReference type="EMBL" id="CAD7445706.1"/>
    </source>
</evidence>
<dbReference type="EMBL" id="OD567475">
    <property type="protein sequence ID" value="CAD7445706.1"/>
    <property type="molecule type" value="Genomic_DNA"/>
</dbReference>
<feature type="region of interest" description="Disordered" evidence="13">
    <location>
        <begin position="258"/>
        <end position="283"/>
    </location>
</feature>
<evidence type="ECO:0000256" key="7">
    <source>
        <dbReference type="ARBA" id="ARBA00023053"/>
    </source>
</evidence>
<keyword evidence="8 12" id="KW-0406">Ion transport</keyword>
<reference evidence="15" key="1">
    <citation type="submission" date="2020-11" db="EMBL/GenBank/DDBJ databases">
        <authorList>
            <person name="Tran Van P."/>
        </authorList>
    </citation>
    <scope>NUCLEOTIDE SEQUENCE</scope>
</reference>
<evidence type="ECO:0000256" key="13">
    <source>
        <dbReference type="SAM" id="MobiDB-lite"/>
    </source>
</evidence>
<dbReference type="Gene3D" id="1.10.287.770">
    <property type="entry name" value="YojJ-like"/>
    <property type="match status" value="1"/>
</dbReference>
<keyword evidence="11 12" id="KW-0407">Ion channel</keyword>
<evidence type="ECO:0000256" key="4">
    <source>
        <dbReference type="ARBA" id="ARBA00022461"/>
    </source>
</evidence>
<evidence type="ECO:0000256" key="10">
    <source>
        <dbReference type="ARBA" id="ARBA00023201"/>
    </source>
</evidence>
<keyword evidence="5 12" id="KW-0812">Transmembrane</keyword>
<evidence type="ECO:0000256" key="8">
    <source>
        <dbReference type="ARBA" id="ARBA00023065"/>
    </source>
</evidence>
<evidence type="ECO:0000256" key="6">
    <source>
        <dbReference type="ARBA" id="ARBA00022989"/>
    </source>
</evidence>
<evidence type="ECO:0000256" key="2">
    <source>
        <dbReference type="ARBA" id="ARBA00007193"/>
    </source>
</evidence>
<keyword evidence="6 14" id="KW-1133">Transmembrane helix</keyword>